<accession>A0A3P6E0Z6</accession>
<organism evidence="2">
    <name type="scientific">Brassica oleracea</name>
    <name type="common">Wild cabbage</name>
    <dbReference type="NCBI Taxonomy" id="3712"/>
    <lineage>
        <taxon>Eukaryota</taxon>
        <taxon>Viridiplantae</taxon>
        <taxon>Streptophyta</taxon>
        <taxon>Embryophyta</taxon>
        <taxon>Tracheophyta</taxon>
        <taxon>Spermatophyta</taxon>
        <taxon>Magnoliopsida</taxon>
        <taxon>eudicotyledons</taxon>
        <taxon>Gunneridae</taxon>
        <taxon>Pentapetalae</taxon>
        <taxon>rosids</taxon>
        <taxon>malvids</taxon>
        <taxon>Brassicales</taxon>
        <taxon>Brassicaceae</taxon>
        <taxon>Brassiceae</taxon>
        <taxon>Brassica</taxon>
    </lineage>
</organism>
<protein>
    <submittedName>
        <fullName evidence="2">Uncharacterized protein</fullName>
    </submittedName>
</protein>
<evidence type="ECO:0000256" key="1">
    <source>
        <dbReference type="SAM" id="MobiDB-lite"/>
    </source>
</evidence>
<feature type="region of interest" description="Disordered" evidence="1">
    <location>
        <begin position="1"/>
        <end position="50"/>
    </location>
</feature>
<feature type="compositionally biased region" description="Polar residues" evidence="1">
    <location>
        <begin position="16"/>
        <end position="50"/>
    </location>
</feature>
<proteinExistence type="predicted"/>
<evidence type="ECO:0000313" key="2">
    <source>
        <dbReference type="EMBL" id="VDD31776.1"/>
    </source>
</evidence>
<dbReference type="AlphaFoldDB" id="A0A3P6E0Z6"/>
<reference evidence="2" key="1">
    <citation type="submission" date="2018-11" db="EMBL/GenBank/DDBJ databases">
        <authorList>
            <consortium name="Genoscope - CEA"/>
            <person name="William W."/>
        </authorList>
    </citation>
    <scope>NUCLEOTIDE SEQUENCE</scope>
</reference>
<gene>
    <name evidence="2" type="ORF">BOLC9T57099H</name>
</gene>
<dbReference type="EMBL" id="LR031875">
    <property type="protein sequence ID" value="VDD31776.1"/>
    <property type="molecule type" value="Genomic_DNA"/>
</dbReference>
<sequence>MINGKRQKKYDEGSPPISQQWGTPLFAQQWNTPPNTQQWSTPPNVSQSRTPLNTIQWFTPTNPTMQTIVDESNAAAGTSPNDSADHISHTPRLGGLFIMGNIYKYK</sequence>
<name>A0A3P6E0Z6_BRAOL</name>